<feature type="compositionally biased region" description="Basic and acidic residues" evidence="1">
    <location>
        <begin position="205"/>
        <end position="214"/>
    </location>
</feature>
<comment type="caution">
    <text evidence="3">The sequence shown here is derived from an EMBL/GenBank/DDBJ whole genome shotgun (WGS) entry which is preliminary data.</text>
</comment>
<dbReference type="GO" id="GO:0005634">
    <property type="term" value="C:nucleus"/>
    <property type="evidence" value="ECO:0007669"/>
    <property type="project" value="TreeGrafter"/>
</dbReference>
<organism evidence="3 4">
    <name type="scientific">Trichoderma asperellum</name>
    <name type="common">Filamentous fungus</name>
    <dbReference type="NCBI Taxonomy" id="101201"/>
    <lineage>
        <taxon>Eukaryota</taxon>
        <taxon>Fungi</taxon>
        <taxon>Dikarya</taxon>
        <taxon>Ascomycota</taxon>
        <taxon>Pezizomycotina</taxon>
        <taxon>Sordariomycetes</taxon>
        <taxon>Hypocreomycetidae</taxon>
        <taxon>Hypocreales</taxon>
        <taxon>Hypocreaceae</taxon>
        <taxon>Trichoderma</taxon>
    </lineage>
</organism>
<dbReference type="PANTHER" id="PTHR10682">
    <property type="entry name" value="POLY A POLYMERASE"/>
    <property type="match status" value="1"/>
</dbReference>
<dbReference type="PANTHER" id="PTHR10682:SF23">
    <property type="entry name" value="POLYNUCLEOTIDE ADENYLYLTRANSFERASE"/>
    <property type="match status" value="1"/>
</dbReference>
<evidence type="ECO:0000313" key="4">
    <source>
        <dbReference type="Proteomes" id="UP000517252"/>
    </source>
</evidence>
<evidence type="ECO:0000256" key="1">
    <source>
        <dbReference type="SAM" id="MobiDB-lite"/>
    </source>
</evidence>
<feature type="domain" description="MJ1316 RNA cyclic group end recognition" evidence="2">
    <location>
        <begin position="230"/>
        <end position="300"/>
    </location>
</feature>
<evidence type="ECO:0000259" key="2">
    <source>
        <dbReference type="Pfam" id="PF04457"/>
    </source>
</evidence>
<dbReference type="EMBL" id="BLZH01000010">
    <property type="protein sequence ID" value="GFP58201.1"/>
    <property type="molecule type" value="Genomic_DNA"/>
</dbReference>
<sequence length="311" mass="35188">MLELEVRGIKFDLQYCAAAAIAQGYPDVLKRPPSDPVFTLPLQTLAKLKPARDLFYLRRSIPDMTKYRVAHLFIKAWAQSRGLYAAKYKSKIPKSHTTHLASQICRCLKWDESVTDKSTANLAAAEGNVQVILQEFESRIQKDEKYFDAESCWMSASITRRPSLGSVRLAPGQLYDFDGDDTDLDEEVDPDELNESDSEFSGTNKDSRATKTDSSKSPLKAVKPPGAGKLRSAIDILNRIRWDVSMDSSDFLVGYEDRFIGAQEKALDSWKAEQTDEEFIPQHRILYFKRKSDGVIVWDRRSRVDTVFGSG</sequence>
<feature type="region of interest" description="Disordered" evidence="1">
    <location>
        <begin position="179"/>
        <end position="226"/>
    </location>
</feature>
<protein>
    <submittedName>
        <fullName evidence="3">Leukocyte receptor cluster member 9</fullName>
    </submittedName>
</protein>
<keyword evidence="3" id="KW-0675">Receptor</keyword>
<accession>A0A6V8QZJ1</accession>
<dbReference type="GO" id="GO:1990817">
    <property type="term" value="F:poly(A) RNA polymerase activity"/>
    <property type="evidence" value="ECO:0007669"/>
    <property type="project" value="TreeGrafter"/>
</dbReference>
<gene>
    <name evidence="3" type="ORF">TASIC1_0010001200</name>
</gene>
<reference evidence="3 4" key="1">
    <citation type="submission" date="2020-07" db="EMBL/GenBank/DDBJ databases">
        <title>Trichoderma asperellum IC-1 whole genome shotgun sequence.</title>
        <authorList>
            <person name="Kanamasa S."/>
            <person name="Takahashi H."/>
        </authorList>
    </citation>
    <scope>NUCLEOTIDE SEQUENCE [LARGE SCALE GENOMIC DNA]</scope>
    <source>
        <strain evidence="3 4">IC-1</strain>
    </source>
</reference>
<evidence type="ECO:0000313" key="3">
    <source>
        <dbReference type="EMBL" id="GFP58201.1"/>
    </source>
</evidence>
<dbReference type="AlphaFoldDB" id="A0A6V8QZJ1"/>
<dbReference type="OrthoDB" id="10263155at2759"/>
<proteinExistence type="predicted"/>
<dbReference type="Pfam" id="PF04457">
    <property type="entry name" value="MJ1316"/>
    <property type="match status" value="1"/>
</dbReference>
<dbReference type="InterPro" id="IPR040459">
    <property type="entry name" value="MJ1316"/>
</dbReference>
<name>A0A6V8QZJ1_TRIAP</name>
<feature type="compositionally biased region" description="Acidic residues" evidence="1">
    <location>
        <begin position="179"/>
        <end position="198"/>
    </location>
</feature>
<dbReference type="Proteomes" id="UP000517252">
    <property type="component" value="Unassembled WGS sequence"/>
</dbReference>
<dbReference type="Gene3D" id="1.10.1410.10">
    <property type="match status" value="1"/>
</dbReference>